<keyword evidence="3" id="KW-1185">Reference proteome</keyword>
<feature type="compositionally biased region" description="Basic and acidic residues" evidence="1">
    <location>
        <begin position="301"/>
        <end position="316"/>
    </location>
</feature>
<gene>
    <name evidence="2" type="ORF">B0I35DRAFT_413341</name>
</gene>
<dbReference type="CDD" id="cd00167">
    <property type="entry name" value="SANT"/>
    <property type="match status" value="1"/>
</dbReference>
<evidence type="ECO:0000256" key="1">
    <source>
        <dbReference type="SAM" id="MobiDB-lite"/>
    </source>
</evidence>
<feature type="compositionally biased region" description="Basic and acidic residues" evidence="1">
    <location>
        <begin position="276"/>
        <end position="289"/>
    </location>
</feature>
<dbReference type="Proteomes" id="UP000813444">
    <property type="component" value="Unassembled WGS sequence"/>
</dbReference>
<protein>
    <recommendedName>
        <fullName evidence="4">Myb-like domain-containing protein</fullName>
    </recommendedName>
</protein>
<evidence type="ECO:0000313" key="2">
    <source>
        <dbReference type="EMBL" id="KAH7307968.1"/>
    </source>
</evidence>
<reference evidence="2" key="1">
    <citation type="journal article" date="2021" name="Nat. Commun.">
        <title>Genetic determinants of endophytism in the Arabidopsis root mycobiome.</title>
        <authorList>
            <person name="Mesny F."/>
            <person name="Miyauchi S."/>
            <person name="Thiergart T."/>
            <person name="Pickel B."/>
            <person name="Atanasova L."/>
            <person name="Karlsson M."/>
            <person name="Huettel B."/>
            <person name="Barry K.W."/>
            <person name="Haridas S."/>
            <person name="Chen C."/>
            <person name="Bauer D."/>
            <person name="Andreopoulos W."/>
            <person name="Pangilinan J."/>
            <person name="LaButti K."/>
            <person name="Riley R."/>
            <person name="Lipzen A."/>
            <person name="Clum A."/>
            <person name="Drula E."/>
            <person name="Henrissat B."/>
            <person name="Kohler A."/>
            <person name="Grigoriev I.V."/>
            <person name="Martin F.M."/>
            <person name="Hacquard S."/>
        </authorList>
    </citation>
    <scope>NUCLEOTIDE SEQUENCE</scope>
    <source>
        <strain evidence="2">MPI-CAGE-CH-0235</strain>
    </source>
</reference>
<name>A0A8K0SGZ4_9HYPO</name>
<evidence type="ECO:0000313" key="3">
    <source>
        <dbReference type="Proteomes" id="UP000813444"/>
    </source>
</evidence>
<feature type="region of interest" description="Disordered" evidence="1">
    <location>
        <begin position="81"/>
        <end position="134"/>
    </location>
</feature>
<feature type="compositionally biased region" description="Basic residues" evidence="1">
    <location>
        <begin position="81"/>
        <end position="91"/>
    </location>
</feature>
<dbReference type="AlphaFoldDB" id="A0A8K0SGZ4"/>
<organism evidence="2 3">
    <name type="scientific">Stachybotrys elegans</name>
    <dbReference type="NCBI Taxonomy" id="80388"/>
    <lineage>
        <taxon>Eukaryota</taxon>
        <taxon>Fungi</taxon>
        <taxon>Dikarya</taxon>
        <taxon>Ascomycota</taxon>
        <taxon>Pezizomycotina</taxon>
        <taxon>Sordariomycetes</taxon>
        <taxon>Hypocreomycetidae</taxon>
        <taxon>Hypocreales</taxon>
        <taxon>Stachybotryaceae</taxon>
        <taxon>Stachybotrys</taxon>
    </lineage>
</organism>
<dbReference type="EMBL" id="JAGPNK010000016">
    <property type="protein sequence ID" value="KAH7307968.1"/>
    <property type="molecule type" value="Genomic_DNA"/>
</dbReference>
<dbReference type="InterPro" id="IPR001005">
    <property type="entry name" value="SANT/Myb"/>
</dbReference>
<sequence length="323" mass="35297">MSPPHVSQLAAAFTPVSDAIDRHESGVSKCRKAASTGGGRAWSEEEEVYLLQTRLQKMPYKHIAAHLKKTELACRLHYHQLSHGSNRRKRTPSCSSGSEGSPMPATMTSPGRDIKSRSLSPPGSSYGMPPNAMHLPSIMSEDGSPKLPAILPKPVSMDMSRGMTPPHMYPGQADRRSSLPHASFHAKASTPPLRLDCSALPPPASISHTAAHVDLNRLHHIYSTHRASFWNAVASEYGSNATPMMLEQAWKTGICCPQTMERGGSPMTPAASPSNSEREGYIRSQDKTRISSILDNNADPRSAHDRDMVRRMDEQRFSMAPSV</sequence>
<proteinExistence type="predicted"/>
<dbReference type="OrthoDB" id="5399305at2759"/>
<feature type="region of interest" description="Disordered" evidence="1">
    <location>
        <begin position="261"/>
        <end position="323"/>
    </location>
</feature>
<accession>A0A8K0SGZ4</accession>
<evidence type="ECO:0008006" key="4">
    <source>
        <dbReference type="Google" id="ProtNLM"/>
    </source>
</evidence>
<comment type="caution">
    <text evidence="2">The sequence shown here is derived from an EMBL/GenBank/DDBJ whole genome shotgun (WGS) entry which is preliminary data.</text>
</comment>